<evidence type="ECO:0000313" key="2">
    <source>
        <dbReference type="EMBL" id="KAF2457936.1"/>
    </source>
</evidence>
<organism evidence="2 3">
    <name type="scientific">Lineolata rhizophorae</name>
    <dbReference type="NCBI Taxonomy" id="578093"/>
    <lineage>
        <taxon>Eukaryota</taxon>
        <taxon>Fungi</taxon>
        <taxon>Dikarya</taxon>
        <taxon>Ascomycota</taxon>
        <taxon>Pezizomycotina</taxon>
        <taxon>Dothideomycetes</taxon>
        <taxon>Dothideomycetes incertae sedis</taxon>
        <taxon>Lineolatales</taxon>
        <taxon>Lineolataceae</taxon>
        <taxon>Lineolata</taxon>
    </lineage>
</organism>
<keyword evidence="3" id="KW-1185">Reference proteome</keyword>
<dbReference type="AlphaFoldDB" id="A0A6A6P1V0"/>
<name>A0A6A6P1V0_9PEZI</name>
<accession>A0A6A6P1V0</accession>
<proteinExistence type="predicted"/>
<evidence type="ECO:0000313" key="3">
    <source>
        <dbReference type="Proteomes" id="UP000799766"/>
    </source>
</evidence>
<dbReference type="Proteomes" id="UP000799766">
    <property type="component" value="Unassembled WGS sequence"/>
</dbReference>
<feature type="region of interest" description="Disordered" evidence="1">
    <location>
        <begin position="202"/>
        <end position="241"/>
    </location>
</feature>
<protein>
    <submittedName>
        <fullName evidence="2">Uncharacterized protein</fullName>
    </submittedName>
</protein>
<sequence>MTQSMVAPNLAELPRKSPVLPPLPDLKNLELPANDFFDFNQFPQVTTALDGNGTYTIDTANVTLLNLSTNYLSADVIAGFPETGELEVEWINPRELFWYDKTLNAGPDGQDGSHLATAFNAESASVSGHTSQGDPNLAAVASLGGYVVARKYFLSCRSPHAVVGNGRGLCSKPFESFQNSYNLPHLWLSSDAEKQIWEEQLTDGKHQGKDAEVTPRRRTSPTNTANTSILATHSRSRQGERGSQCQQSWWCEIG</sequence>
<reference evidence="2" key="1">
    <citation type="journal article" date="2020" name="Stud. Mycol.">
        <title>101 Dothideomycetes genomes: a test case for predicting lifestyles and emergence of pathogens.</title>
        <authorList>
            <person name="Haridas S."/>
            <person name="Albert R."/>
            <person name="Binder M."/>
            <person name="Bloem J."/>
            <person name="Labutti K."/>
            <person name="Salamov A."/>
            <person name="Andreopoulos B."/>
            <person name="Baker S."/>
            <person name="Barry K."/>
            <person name="Bills G."/>
            <person name="Bluhm B."/>
            <person name="Cannon C."/>
            <person name="Castanera R."/>
            <person name="Culley D."/>
            <person name="Daum C."/>
            <person name="Ezra D."/>
            <person name="Gonzalez J."/>
            <person name="Henrissat B."/>
            <person name="Kuo A."/>
            <person name="Liang C."/>
            <person name="Lipzen A."/>
            <person name="Lutzoni F."/>
            <person name="Magnuson J."/>
            <person name="Mondo S."/>
            <person name="Nolan M."/>
            <person name="Ohm R."/>
            <person name="Pangilinan J."/>
            <person name="Park H.-J."/>
            <person name="Ramirez L."/>
            <person name="Alfaro M."/>
            <person name="Sun H."/>
            <person name="Tritt A."/>
            <person name="Yoshinaga Y."/>
            <person name="Zwiers L.-H."/>
            <person name="Turgeon B."/>
            <person name="Goodwin S."/>
            <person name="Spatafora J."/>
            <person name="Crous P."/>
            <person name="Grigoriev I."/>
        </authorList>
    </citation>
    <scope>NUCLEOTIDE SEQUENCE</scope>
    <source>
        <strain evidence="2">ATCC 16933</strain>
    </source>
</reference>
<gene>
    <name evidence="2" type="ORF">BDY21DRAFT_390811</name>
</gene>
<evidence type="ECO:0000256" key="1">
    <source>
        <dbReference type="SAM" id="MobiDB-lite"/>
    </source>
</evidence>
<feature type="compositionally biased region" description="Polar residues" evidence="1">
    <location>
        <begin position="220"/>
        <end position="233"/>
    </location>
</feature>
<dbReference type="EMBL" id="MU001679">
    <property type="protein sequence ID" value="KAF2457936.1"/>
    <property type="molecule type" value="Genomic_DNA"/>
</dbReference>
<feature type="compositionally biased region" description="Basic and acidic residues" evidence="1">
    <location>
        <begin position="202"/>
        <end position="215"/>
    </location>
</feature>